<evidence type="ECO:0000259" key="4">
    <source>
        <dbReference type="PROSITE" id="PS00662"/>
    </source>
</evidence>
<dbReference type="PANTHER" id="PTHR30258">
    <property type="entry name" value="TYPE II SECRETION SYSTEM PROTEIN GSPE-RELATED"/>
    <property type="match status" value="1"/>
</dbReference>
<dbReference type="InterPro" id="IPR027417">
    <property type="entry name" value="P-loop_NTPase"/>
</dbReference>
<dbReference type="AlphaFoldDB" id="A0A239Z6B8"/>
<evidence type="ECO:0000313" key="5">
    <source>
        <dbReference type="EMBL" id="SNV66615.1"/>
    </source>
</evidence>
<name>A0A239Z6B8_9STAP</name>
<dbReference type="PROSITE" id="PS00662">
    <property type="entry name" value="T2SP_E"/>
    <property type="match status" value="1"/>
</dbReference>
<dbReference type="RefSeq" id="WP_095087820.1">
    <property type="nucleotide sequence ID" value="NZ_BMDM01000002.1"/>
</dbReference>
<dbReference type="NCBIfam" id="NF041000">
    <property type="entry name" value="ATPase_ComGA"/>
    <property type="match status" value="1"/>
</dbReference>
<dbReference type="Gene3D" id="3.40.50.300">
    <property type="entry name" value="P-loop containing nucleotide triphosphate hydrolases"/>
    <property type="match status" value="1"/>
</dbReference>
<dbReference type="GO" id="GO:0005886">
    <property type="term" value="C:plasma membrane"/>
    <property type="evidence" value="ECO:0007669"/>
    <property type="project" value="TreeGrafter"/>
</dbReference>
<proteinExistence type="inferred from homology"/>
<reference evidence="5 6" key="1">
    <citation type="submission" date="2017-06" db="EMBL/GenBank/DDBJ databases">
        <authorList>
            <consortium name="Pathogen Informatics"/>
        </authorList>
    </citation>
    <scope>NUCLEOTIDE SEQUENCE [LARGE SCALE GENOMIC DNA]</scope>
    <source>
        <strain evidence="5 6">NCTC13839</strain>
    </source>
</reference>
<dbReference type="GO" id="GO:0005524">
    <property type="term" value="F:ATP binding"/>
    <property type="evidence" value="ECO:0007669"/>
    <property type="project" value="UniProtKB-KW"/>
</dbReference>
<evidence type="ECO:0000256" key="2">
    <source>
        <dbReference type="ARBA" id="ARBA00022741"/>
    </source>
</evidence>
<dbReference type="KEGG" id="sste:SAMEA4384403_1229"/>
<dbReference type="Pfam" id="PF00437">
    <property type="entry name" value="T2SSE"/>
    <property type="match status" value="1"/>
</dbReference>
<keyword evidence="2" id="KW-0547">Nucleotide-binding</keyword>
<dbReference type="InterPro" id="IPR001482">
    <property type="entry name" value="T2SS/T4SS_dom"/>
</dbReference>
<dbReference type="InterPro" id="IPR047667">
    <property type="entry name" value="ATPase_ComGA"/>
</dbReference>
<keyword evidence="3" id="KW-0067">ATP-binding</keyword>
<evidence type="ECO:0000313" key="6">
    <source>
        <dbReference type="Proteomes" id="UP000242084"/>
    </source>
</evidence>
<organism evidence="5 6">
    <name type="scientific">Mammaliicoccus stepanovicii</name>
    <dbReference type="NCBI Taxonomy" id="643214"/>
    <lineage>
        <taxon>Bacteria</taxon>
        <taxon>Bacillati</taxon>
        <taxon>Bacillota</taxon>
        <taxon>Bacilli</taxon>
        <taxon>Bacillales</taxon>
        <taxon>Staphylococcaceae</taxon>
        <taxon>Mammaliicoccus</taxon>
    </lineage>
</organism>
<evidence type="ECO:0000256" key="3">
    <source>
        <dbReference type="ARBA" id="ARBA00022840"/>
    </source>
</evidence>
<keyword evidence="6" id="KW-1185">Reference proteome</keyword>
<sequence length="300" mass="34530">METLFKRIITEATNLNATDIHFIPTREDIIIVQMRINGDNELYDLKLELSLYNKLLTYMKFISHLDVSERNKAQSGQYIFEQKKYLYTRISTIPLNLGVESCSIRITPQYFDKKAEEQSDEAFLNIKQQMYQSEGLFLFTGPTGSGKSTLMYELLYDLKHELNKHIITIEDPVEQTIDGIVQVSVNEKADITYANSFKAILRCDPDVIMIGEIRDSLTAKHVIQASLSGHLILSTMHAKDNYGAIFRLIELGITHEQIKQGISCIANQRLVKCEEGGRFRKMTYIYNEEINHYMDGCMDD</sequence>
<comment type="similarity">
    <text evidence="1">Belongs to the GSP E family.</text>
</comment>
<evidence type="ECO:0000256" key="1">
    <source>
        <dbReference type="ARBA" id="ARBA00006611"/>
    </source>
</evidence>
<dbReference type="Proteomes" id="UP000242084">
    <property type="component" value="Chromosome 1"/>
</dbReference>
<dbReference type="OrthoDB" id="9808272at2"/>
<protein>
    <submittedName>
        <fullName evidence="5">Competence protein ComGA</fullName>
    </submittedName>
</protein>
<dbReference type="SUPFAM" id="SSF52540">
    <property type="entry name" value="P-loop containing nucleoside triphosphate hydrolases"/>
    <property type="match status" value="1"/>
</dbReference>
<dbReference type="EMBL" id="LT906462">
    <property type="protein sequence ID" value="SNV66615.1"/>
    <property type="molecule type" value="Genomic_DNA"/>
</dbReference>
<dbReference type="CDD" id="cd01129">
    <property type="entry name" value="PulE-GspE-like"/>
    <property type="match status" value="1"/>
</dbReference>
<dbReference type="PANTHER" id="PTHR30258:SF2">
    <property type="entry name" value="COMG OPERON PROTEIN 1"/>
    <property type="match status" value="1"/>
</dbReference>
<dbReference type="Gene3D" id="3.30.450.90">
    <property type="match status" value="1"/>
</dbReference>
<gene>
    <name evidence="5" type="primary">gspE</name>
    <name evidence="5" type="ORF">SAMEA4384403_01229</name>
</gene>
<feature type="domain" description="Bacterial type II secretion system protein E" evidence="4">
    <location>
        <begin position="201"/>
        <end position="215"/>
    </location>
</feature>
<dbReference type="GO" id="GO:0016887">
    <property type="term" value="F:ATP hydrolysis activity"/>
    <property type="evidence" value="ECO:0007669"/>
    <property type="project" value="TreeGrafter"/>
</dbReference>
<accession>A0A239Z6B8</accession>